<keyword evidence="3" id="KW-1185">Reference proteome</keyword>
<evidence type="ECO:0000313" key="2">
    <source>
        <dbReference type="EMBL" id="SHK76229.1"/>
    </source>
</evidence>
<reference evidence="3" key="1">
    <citation type="submission" date="2016-11" db="EMBL/GenBank/DDBJ databases">
        <authorList>
            <person name="Varghese N."/>
            <person name="Submissions S."/>
        </authorList>
    </citation>
    <scope>NUCLEOTIDE SEQUENCE [LARGE SCALE GENOMIC DNA]</scope>
    <source>
        <strain evidence="3">DSM 10349</strain>
    </source>
</reference>
<accession>A0A1M6V3Z2</accession>
<protein>
    <submittedName>
        <fullName evidence="2">Acyl-CoA synthetase (AMP-forming)/AMP-acid ligase II</fullName>
    </submittedName>
</protein>
<dbReference type="EMBL" id="FRAR01000023">
    <property type="protein sequence ID" value="SHK76229.1"/>
    <property type="molecule type" value="Genomic_DNA"/>
</dbReference>
<dbReference type="GO" id="GO:0016874">
    <property type="term" value="F:ligase activity"/>
    <property type="evidence" value="ECO:0007669"/>
    <property type="project" value="UniProtKB-KW"/>
</dbReference>
<name>A0A1M6V3Z2_9FIRM</name>
<gene>
    <name evidence="2" type="ORF">SAMN02745123_03037</name>
</gene>
<dbReference type="PANTHER" id="PTHR43767">
    <property type="entry name" value="LONG-CHAIN-FATTY-ACID--COA LIGASE"/>
    <property type="match status" value="1"/>
</dbReference>
<dbReference type="AlphaFoldDB" id="A0A1M6V3Z2"/>
<dbReference type="InterPro" id="IPR042099">
    <property type="entry name" value="ANL_N_sf"/>
</dbReference>
<dbReference type="Gene3D" id="3.40.50.12780">
    <property type="entry name" value="N-terminal domain of ligase-like"/>
    <property type="match status" value="1"/>
</dbReference>
<feature type="domain" description="AMP-dependent synthetase/ligase" evidence="1">
    <location>
        <begin position="128"/>
        <end position="341"/>
    </location>
</feature>
<dbReference type="RefSeq" id="WP_072916009.1">
    <property type="nucleotide sequence ID" value="NZ_FRAR01000023.1"/>
</dbReference>
<proteinExistence type="predicted"/>
<organism evidence="2 3">
    <name type="scientific">Desulforamulus aeronauticus DSM 10349</name>
    <dbReference type="NCBI Taxonomy" id="1121421"/>
    <lineage>
        <taxon>Bacteria</taxon>
        <taxon>Bacillati</taxon>
        <taxon>Bacillota</taxon>
        <taxon>Clostridia</taxon>
        <taxon>Eubacteriales</taxon>
        <taxon>Peptococcaceae</taxon>
        <taxon>Desulforamulus</taxon>
    </lineage>
</organism>
<dbReference type="InterPro" id="IPR020845">
    <property type="entry name" value="AMP-binding_CS"/>
</dbReference>
<dbReference type="Proteomes" id="UP000183997">
    <property type="component" value="Unassembled WGS sequence"/>
</dbReference>
<dbReference type="OrthoDB" id="9778383at2"/>
<keyword evidence="2" id="KW-0436">Ligase</keyword>
<dbReference type="PROSITE" id="PS00455">
    <property type="entry name" value="AMP_BINDING"/>
    <property type="match status" value="1"/>
</dbReference>
<dbReference type="Pfam" id="PF00501">
    <property type="entry name" value="AMP-binding"/>
    <property type="match status" value="1"/>
</dbReference>
<dbReference type="InterPro" id="IPR000873">
    <property type="entry name" value="AMP-dep_synth/lig_dom"/>
</dbReference>
<dbReference type="STRING" id="1121421.SAMN02745123_03037"/>
<dbReference type="PANTHER" id="PTHR43767:SF1">
    <property type="entry name" value="NONRIBOSOMAL PEPTIDE SYNTHASE PES1 (EUROFUNG)-RELATED"/>
    <property type="match status" value="1"/>
</dbReference>
<sequence>MFLQIDKQNRNSIAAMDNNGCSITYGALCDYCVECALVIPARSVIFILCENTIGALASYVVSQENSVVPLLLSASMDRGLLRQLTDIYMPAYIWLPSKFINEYSEAPIVFEKYDYTLIKTVYDGYPINDKLAMLMTTSGSTGSPKLVRYKYGNLEANAKNVAKVFGWTKDERPICDLPMHYTMGLNVINSHLYVGATILLITYNLMSVDFWHFIKEQKATNFTGVPFSYEVFSKLRFTQMDLPYLKTFAEGGGKLTDKMFIEIAEYAERTGKRFFATFGTTETSARLAFLPPELALSKCGSIGRAIPEGELFLLDDNGNEIAGDDVEGEMGYRGPNVTMGYAQCREDLLLDDVFCGEYRTGDIACRDVDGCYYIIGRKSRFLKLLGYRVSLDECERLIKTEFNIDCACTGTDKEMVIYITDAALSERVWTFISEKTGLYKSMFLILAIDDIPKNGSGKILYMLLPAK</sequence>
<dbReference type="InterPro" id="IPR050237">
    <property type="entry name" value="ATP-dep_AMP-bd_enzyme"/>
</dbReference>
<evidence type="ECO:0000259" key="1">
    <source>
        <dbReference type="Pfam" id="PF00501"/>
    </source>
</evidence>
<dbReference type="SUPFAM" id="SSF56801">
    <property type="entry name" value="Acetyl-CoA synthetase-like"/>
    <property type="match status" value="1"/>
</dbReference>
<evidence type="ECO:0000313" key="3">
    <source>
        <dbReference type="Proteomes" id="UP000183997"/>
    </source>
</evidence>